<feature type="binding site" description="axial binding residue" evidence="7">
    <location>
        <position position="667"/>
    </location>
    <ligand>
        <name>heme b</name>
        <dbReference type="ChEBI" id="CHEBI:60344"/>
    </ligand>
    <ligandPart>
        <name>Fe</name>
        <dbReference type="ChEBI" id="CHEBI:18248"/>
    </ligandPart>
</feature>
<name>A0ABD2LBH5_9BILA</name>
<dbReference type="PROSITE" id="PS50292">
    <property type="entry name" value="PEROXIDASE_3"/>
    <property type="match status" value="1"/>
</dbReference>
<evidence type="ECO:0000256" key="4">
    <source>
        <dbReference type="ARBA" id="ARBA00022723"/>
    </source>
</evidence>
<feature type="compositionally biased region" description="Polar residues" evidence="9">
    <location>
        <begin position="262"/>
        <end position="276"/>
    </location>
</feature>
<dbReference type="SUPFAM" id="SSF57997">
    <property type="entry name" value="Tropomyosin"/>
    <property type="match status" value="1"/>
</dbReference>
<feature type="region of interest" description="Disordered" evidence="9">
    <location>
        <begin position="261"/>
        <end position="288"/>
    </location>
</feature>
<keyword evidence="7" id="KW-0408">Iron</keyword>
<dbReference type="PRINTS" id="PR00457">
    <property type="entry name" value="ANPEROXIDASE"/>
</dbReference>
<evidence type="ECO:0000256" key="5">
    <source>
        <dbReference type="ARBA" id="ARBA00022729"/>
    </source>
</evidence>
<keyword evidence="4 7" id="KW-0479">Metal-binding</keyword>
<dbReference type="Gene3D" id="1.10.287.1490">
    <property type="match status" value="1"/>
</dbReference>
<keyword evidence="7" id="KW-0349">Heme</keyword>
<keyword evidence="11" id="KW-1185">Reference proteome</keyword>
<dbReference type="InterPro" id="IPR010255">
    <property type="entry name" value="Haem_peroxidase_sf"/>
</dbReference>
<dbReference type="SUPFAM" id="SSF48113">
    <property type="entry name" value="Heme-dependent peroxidases"/>
    <property type="match status" value="1"/>
</dbReference>
<evidence type="ECO:0000256" key="1">
    <source>
        <dbReference type="ARBA" id="ARBA00000189"/>
    </source>
</evidence>
<dbReference type="Gene3D" id="1.10.640.10">
    <property type="entry name" value="Haem peroxidase domain superfamily, animal type"/>
    <property type="match status" value="1"/>
</dbReference>
<keyword evidence="3" id="KW-0560">Oxidoreductase</keyword>
<reference evidence="10 11" key="1">
    <citation type="submission" date="2024-10" db="EMBL/GenBank/DDBJ databases">
        <authorList>
            <person name="Kim D."/>
        </authorList>
    </citation>
    <scope>NUCLEOTIDE SEQUENCE [LARGE SCALE GENOMIC DNA]</scope>
    <source>
        <strain evidence="10">BH-2024</strain>
    </source>
</reference>
<dbReference type="GO" id="GO:0140825">
    <property type="term" value="F:lactoperoxidase activity"/>
    <property type="evidence" value="ECO:0007669"/>
    <property type="project" value="UniProtKB-EC"/>
</dbReference>
<feature type="coiled-coil region" evidence="8">
    <location>
        <begin position="25"/>
        <end position="235"/>
    </location>
</feature>
<evidence type="ECO:0000256" key="2">
    <source>
        <dbReference type="ARBA" id="ARBA00012313"/>
    </source>
</evidence>
<accession>A0ABD2LBH5</accession>
<evidence type="ECO:0000256" key="3">
    <source>
        <dbReference type="ARBA" id="ARBA00022559"/>
    </source>
</evidence>
<dbReference type="PANTHER" id="PTHR11475:SF61">
    <property type="entry name" value="PEROXIDASE MLT-7"/>
    <property type="match status" value="1"/>
</dbReference>
<protein>
    <recommendedName>
        <fullName evidence="2">peroxidase</fullName>
        <ecNumber evidence="2">1.11.1.7</ecNumber>
    </recommendedName>
</protein>
<dbReference type="CDD" id="cd09823">
    <property type="entry name" value="peroxinectin_like"/>
    <property type="match status" value="1"/>
</dbReference>
<dbReference type="FunFam" id="1.10.640.10:FF:000007">
    <property type="entry name" value="Peroxidase mlt-7"/>
    <property type="match status" value="1"/>
</dbReference>
<dbReference type="Pfam" id="PF03098">
    <property type="entry name" value="An_peroxidase"/>
    <property type="match status" value="1"/>
</dbReference>
<keyword evidence="3" id="KW-0575">Peroxidase</keyword>
<sequence length="898" mass="98548">MNDRVQEMTKFDGKMANMKAEVGKMDDRVQEMAKFEGKMANLEMEIGKMEKELQMARLDGEMDNMEAEMATLKAKADNLGGKMANLEMEMATVEEIGKMAKWEAKTEKWEVKLVTKVANLETEVAKSEAKMVNLETEVAKSEAKMANLETEVTKSEAKMVNLETEVAKSEAKMVNLETEVAKSEAKMVNLETEVAKSEAKMVNLETEVAKSEAKMANLETEVAKSEAKMAYSETEVAKSEAKMAYSETEVAKSEAKMAYSETEAQSGRSEVNTLTSQGGGANHRQAASNSCDQILKNPSSAIEQLIKGRLINPIEDNSQRYTLYAADFARTNKSGCFPQLSADGATCSQALCYHLAYRSIDGVCNNLARPTLGASFRAYMRYLPADYSDGFSEPAGSGRRPTAREASRFVLAKGAPFIHDQINSMFMQLGQFMAQEMAKTAHQPVDPCSSCAPLVGKCMPVPISEQDNNPIFRQKGCLKVSRSASVCGTGDQQQGKPREQLSENTAFVDGSTIYGSNAKDLLKVRDGRTGFLKMSSFNGMMLLPFDASSCGATTNRGTCAAATFVTGDTRVNTFIGLSSLYTIFVREHNRIARELQSLNRAWSGDRLFQETRKIVGAEIQAVLYNEFVPLMLGPSAERLIGPYNGYDQNVDPTVANEFTTAAFRFGHGTIVEQYSRLMENSQSIAAGPFPLNEGTFKSQKLLSEGGIDPVLRGFWNTPIKRPQQMTAAVTDYLFSTTDLGTLNIARGRDHGLPSYNKMRRACGLNAFSTFDQLADLIRDPAIRGALSSLYESPDDIDLYVGGLVEEPLIGALVGPTFACIIGDQFKRTRDGDRFYYENPGIFSSAQLAELKKTSMARLLCDNGDHISKVPFDALLLPSAIGTVPCARLAQLDLRKWSD</sequence>
<evidence type="ECO:0000313" key="11">
    <source>
        <dbReference type="Proteomes" id="UP001620626"/>
    </source>
</evidence>
<evidence type="ECO:0000256" key="8">
    <source>
        <dbReference type="SAM" id="Coils"/>
    </source>
</evidence>
<organism evidence="10 11">
    <name type="scientific">Heterodera trifolii</name>
    <dbReference type="NCBI Taxonomy" id="157864"/>
    <lineage>
        <taxon>Eukaryota</taxon>
        <taxon>Metazoa</taxon>
        <taxon>Ecdysozoa</taxon>
        <taxon>Nematoda</taxon>
        <taxon>Chromadorea</taxon>
        <taxon>Rhabditida</taxon>
        <taxon>Tylenchina</taxon>
        <taxon>Tylenchomorpha</taxon>
        <taxon>Tylenchoidea</taxon>
        <taxon>Heteroderidae</taxon>
        <taxon>Heteroderinae</taxon>
        <taxon>Heterodera</taxon>
    </lineage>
</organism>
<evidence type="ECO:0000256" key="9">
    <source>
        <dbReference type="SAM" id="MobiDB-lite"/>
    </source>
</evidence>
<dbReference type="Proteomes" id="UP001620626">
    <property type="component" value="Unassembled WGS sequence"/>
</dbReference>
<dbReference type="PANTHER" id="PTHR11475">
    <property type="entry name" value="OXIDASE/PEROXIDASE"/>
    <property type="match status" value="1"/>
</dbReference>
<evidence type="ECO:0000313" key="10">
    <source>
        <dbReference type="EMBL" id="KAL3112575.1"/>
    </source>
</evidence>
<keyword evidence="6" id="KW-1015">Disulfide bond</keyword>
<comment type="catalytic activity">
    <reaction evidence="1">
        <text>2 a phenolic donor + H2O2 = 2 a phenolic radical donor + 2 H2O</text>
        <dbReference type="Rhea" id="RHEA:56136"/>
        <dbReference type="ChEBI" id="CHEBI:15377"/>
        <dbReference type="ChEBI" id="CHEBI:16240"/>
        <dbReference type="ChEBI" id="CHEBI:139520"/>
        <dbReference type="ChEBI" id="CHEBI:139521"/>
        <dbReference type="EC" id="1.11.1.7"/>
    </reaction>
</comment>
<proteinExistence type="predicted"/>
<dbReference type="EMBL" id="JBICBT010000467">
    <property type="protein sequence ID" value="KAL3112575.1"/>
    <property type="molecule type" value="Genomic_DNA"/>
</dbReference>
<comment type="caution">
    <text evidence="10">The sequence shown here is derived from an EMBL/GenBank/DDBJ whole genome shotgun (WGS) entry which is preliminary data.</text>
</comment>
<dbReference type="GO" id="GO:0046872">
    <property type="term" value="F:metal ion binding"/>
    <property type="evidence" value="ECO:0007669"/>
    <property type="project" value="UniProtKB-KW"/>
</dbReference>
<dbReference type="AlphaFoldDB" id="A0ABD2LBH5"/>
<evidence type="ECO:0000256" key="6">
    <source>
        <dbReference type="ARBA" id="ARBA00023157"/>
    </source>
</evidence>
<keyword evidence="5" id="KW-0732">Signal</keyword>
<evidence type="ECO:0000256" key="7">
    <source>
        <dbReference type="PIRSR" id="PIRSR619791-2"/>
    </source>
</evidence>
<dbReference type="InterPro" id="IPR037120">
    <property type="entry name" value="Haem_peroxidase_sf_animal"/>
</dbReference>
<dbReference type="Gene3D" id="1.10.287.510">
    <property type="entry name" value="Helix hairpin bin"/>
    <property type="match status" value="1"/>
</dbReference>
<dbReference type="InterPro" id="IPR019791">
    <property type="entry name" value="Haem_peroxidase_animal"/>
</dbReference>
<gene>
    <name evidence="10" type="ORF">niasHT_018586</name>
</gene>
<dbReference type="EC" id="1.11.1.7" evidence="2"/>
<keyword evidence="8" id="KW-0175">Coiled coil</keyword>